<feature type="region of interest" description="Disordered" evidence="1">
    <location>
        <begin position="1"/>
        <end position="57"/>
    </location>
</feature>
<accession>A0ABR0EQ37</accession>
<organism evidence="2 3">
    <name type="scientific">Zasmidium cellare</name>
    <name type="common">Wine cellar mold</name>
    <name type="synonym">Racodium cellare</name>
    <dbReference type="NCBI Taxonomy" id="395010"/>
    <lineage>
        <taxon>Eukaryota</taxon>
        <taxon>Fungi</taxon>
        <taxon>Dikarya</taxon>
        <taxon>Ascomycota</taxon>
        <taxon>Pezizomycotina</taxon>
        <taxon>Dothideomycetes</taxon>
        <taxon>Dothideomycetidae</taxon>
        <taxon>Mycosphaerellales</taxon>
        <taxon>Mycosphaerellaceae</taxon>
        <taxon>Zasmidium</taxon>
    </lineage>
</organism>
<feature type="compositionally biased region" description="Basic residues" evidence="1">
    <location>
        <begin position="137"/>
        <end position="156"/>
    </location>
</feature>
<dbReference type="EMBL" id="JAXOVC010000003">
    <property type="protein sequence ID" value="KAK4503489.1"/>
    <property type="molecule type" value="Genomic_DNA"/>
</dbReference>
<sequence length="323" mass="35513">MPPKRGRRNVSSSSSNSPPAEPPLPAYLNKSAPPPAGLFDPESLRIPGDPMSSPAVDDLRAMGFSEQEVTGIVGYPEFRVDHMAQVPNAVNGGAHTPKERRDHRVALYKHIKKTGLRELPADAGDYIDLNSDDEKTKKKSPKGQKAKSPKGKKTKRNVVPIPGSENWILFDPIKGLPFPPNIESPPKHAKFTQYEYYKPGNPKILAYSTLSDSVTLKTTPAEFEGYEVSYLAAGPKLVKVKSPRTQPTRKTRESKEKEPEPAQPANEGEKEKTLAPTRKSPRSKRTREVDDEEGKEAEKEGEAAPAPKRRKAAPKKNAGSKSQ</sequence>
<proteinExistence type="predicted"/>
<evidence type="ECO:0000313" key="3">
    <source>
        <dbReference type="Proteomes" id="UP001305779"/>
    </source>
</evidence>
<reference evidence="2 3" key="1">
    <citation type="journal article" date="2023" name="G3 (Bethesda)">
        <title>A chromosome-level genome assembly of Zasmidium syzygii isolated from banana leaves.</title>
        <authorList>
            <person name="van Westerhoven A.C."/>
            <person name="Mehrabi R."/>
            <person name="Talebi R."/>
            <person name="Steentjes M.B.F."/>
            <person name="Corcolon B."/>
            <person name="Chong P.A."/>
            <person name="Kema G.H.J."/>
            <person name="Seidl M.F."/>
        </authorList>
    </citation>
    <scope>NUCLEOTIDE SEQUENCE [LARGE SCALE GENOMIC DNA]</scope>
    <source>
        <strain evidence="2 3">P124</strain>
    </source>
</reference>
<evidence type="ECO:0000256" key="1">
    <source>
        <dbReference type="SAM" id="MobiDB-lite"/>
    </source>
</evidence>
<feature type="region of interest" description="Disordered" evidence="1">
    <location>
        <begin position="234"/>
        <end position="323"/>
    </location>
</feature>
<protein>
    <submittedName>
        <fullName evidence="2">Uncharacterized protein</fullName>
    </submittedName>
</protein>
<name>A0ABR0EQ37_ZASCE</name>
<dbReference type="Proteomes" id="UP001305779">
    <property type="component" value="Unassembled WGS sequence"/>
</dbReference>
<comment type="caution">
    <text evidence="2">The sequence shown here is derived from an EMBL/GenBank/DDBJ whole genome shotgun (WGS) entry which is preliminary data.</text>
</comment>
<keyword evidence="3" id="KW-1185">Reference proteome</keyword>
<gene>
    <name evidence="2" type="ORF">PRZ48_004404</name>
</gene>
<evidence type="ECO:0000313" key="2">
    <source>
        <dbReference type="EMBL" id="KAK4503489.1"/>
    </source>
</evidence>
<feature type="compositionally biased region" description="Basic and acidic residues" evidence="1">
    <location>
        <begin position="250"/>
        <end position="260"/>
    </location>
</feature>
<feature type="region of interest" description="Disordered" evidence="1">
    <location>
        <begin position="122"/>
        <end position="159"/>
    </location>
</feature>